<sequence length="263" mass="29587">MAPPSPCSSFTTRGDIFLLRYPIYQSHPVIFSPSMPWFLCLHRFLHLPRDLPSTGQGTYFENLVTLFNARPISPAQKDAAGAPPTTQNTIFHLHLKKPLQHITMATTVPHPPPSDDIQLSHAFIKNLQDQILLRQKPQIDDARRVRDATAQGTWYWAAESAYQATLQRLHAETEAEFARQASMELHRRRQQRLDRERLAADRAAQRLADEEARRGYAAMVLRDGQARARADGLAATALQNPVAPRRQEALGGPRAANRAIVPI</sequence>
<comment type="caution">
    <text evidence="1">The sequence shown here is derived from an EMBL/GenBank/DDBJ whole genome shotgun (WGS) entry which is preliminary data.</text>
</comment>
<accession>A0ACB8T3H1</accession>
<keyword evidence="2" id="KW-1185">Reference proteome</keyword>
<evidence type="ECO:0000313" key="2">
    <source>
        <dbReference type="Proteomes" id="UP000814140"/>
    </source>
</evidence>
<gene>
    <name evidence="1" type="ORF">BV25DRAFT_592305</name>
</gene>
<organism evidence="1 2">
    <name type="scientific">Artomyces pyxidatus</name>
    <dbReference type="NCBI Taxonomy" id="48021"/>
    <lineage>
        <taxon>Eukaryota</taxon>
        <taxon>Fungi</taxon>
        <taxon>Dikarya</taxon>
        <taxon>Basidiomycota</taxon>
        <taxon>Agaricomycotina</taxon>
        <taxon>Agaricomycetes</taxon>
        <taxon>Russulales</taxon>
        <taxon>Auriscalpiaceae</taxon>
        <taxon>Artomyces</taxon>
    </lineage>
</organism>
<reference evidence="1" key="2">
    <citation type="journal article" date="2022" name="New Phytol.">
        <title>Evolutionary transition to the ectomycorrhizal habit in the genomes of a hyperdiverse lineage of mushroom-forming fungi.</title>
        <authorList>
            <person name="Looney B."/>
            <person name="Miyauchi S."/>
            <person name="Morin E."/>
            <person name="Drula E."/>
            <person name="Courty P.E."/>
            <person name="Kohler A."/>
            <person name="Kuo A."/>
            <person name="LaButti K."/>
            <person name="Pangilinan J."/>
            <person name="Lipzen A."/>
            <person name="Riley R."/>
            <person name="Andreopoulos W."/>
            <person name="He G."/>
            <person name="Johnson J."/>
            <person name="Nolan M."/>
            <person name="Tritt A."/>
            <person name="Barry K.W."/>
            <person name="Grigoriev I.V."/>
            <person name="Nagy L.G."/>
            <person name="Hibbett D."/>
            <person name="Henrissat B."/>
            <person name="Matheny P.B."/>
            <person name="Labbe J."/>
            <person name="Martin F.M."/>
        </authorList>
    </citation>
    <scope>NUCLEOTIDE SEQUENCE</scope>
    <source>
        <strain evidence="1">HHB10654</strain>
    </source>
</reference>
<dbReference type="EMBL" id="MU277206">
    <property type="protein sequence ID" value="KAI0062641.1"/>
    <property type="molecule type" value="Genomic_DNA"/>
</dbReference>
<proteinExistence type="predicted"/>
<protein>
    <submittedName>
        <fullName evidence="1">Uncharacterized protein</fullName>
    </submittedName>
</protein>
<reference evidence="1" key="1">
    <citation type="submission" date="2021-03" db="EMBL/GenBank/DDBJ databases">
        <authorList>
            <consortium name="DOE Joint Genome Institute"/>
            <person name="Ahrendt S."/>
            <person name="Looney B.P."/>
            <person name="Miyauchi S."/>
            <person name="Morin E."/>
            <person name="Drula E."/>
            <person name="Courty P.E."/>
            <person name="Chicoki N."/>
            <person name="Fauchery L."/>
            <person name="Kohler A."/>
            <person name="Kuo A."/>
            <person name="Labutti K."/>
            <person name="Pangilinan J."/>
            <person name="Lipzen A."/>
            <person name="Riley R."/>
            <person name="Andreopoulos W."/>
            <person name="He G."/>
            <person name="Johnson J."/>
            <person name="Barry K.W."/>
            <person name="Grigoriev I.V."/>
            <person name="Nagy L."/>
            <person name="Hibbett D."/>
            <person name="Henrissat B."/>
            <person name="Matheny P.B."/>
            <person name="Labbe J."/>
            <person name="Martin F."/>
        </authorList>
    </citation>
    <scope>NUCLEOTIDE SEQUENCE</scope>
    <source>
        <strain evidence="1">HHB10654</strain>
    </source>
</reference>
<evidence type="ECO:0000313" key="1">
    <source>
        <dbReference type="EMBL" id="KAI0062641.1"/>
    </source>
</evidence>
<name>A0ACB8T3H1_9AGAM</name>
<dbReference type="Proteomes" id="UP000814140">
    <property type="component" value="Unassembled WGS sequence"/>
</dbReference>